<protein>
    <submittedName>
        <fullName evidence="1">Microsomal signal peptidase 25 kDa subunit</fullName>
    </submittedName>
</protein>
<evidence type="ECO:0000313" key="2">
    <source>
        <dbReference type="Proteomes" id="UP001056778"/>
    </source>
</evidence>
<proteinExistence type="predicted"/>
<dbReference type="Proteomes" id="UP001056778">
    <property type="component" value="Chromosome 3"/>
</dbReference>
<organism evidence="1 2">
    <name type="scientific">Holotrichia oblita</name>
    <name type="common">Chafer beetle</name>
    <dbReference type="NCBI Taxonomy" id="644536"/>
    <lineage>
        <taxon>Eukaryota</taxon>
        <taxon>Metazoa</taxon>
        <taxon>Ecdysozoa</taxon>
        <taxon>Arthropoda</taxon>
        <taxon>Hexapoda</taxon>
        <taxon>Insecta</taxon>
        <taxon>Pterygota</taxon>
        <taxon>Neoptera</taxon>
        <taxon>Endopterygota</taxon>
        <taxon>Coleoptera</taxon>
        <taxon>Polyphaga</taxon>
        <taxon>Scarabaeiformia</taxon>
        <taxon>Scarabaeidae</taxon>
        <taxon>Melolonthinae</taxon>
        <taxon>Holotrichia</taxon>
    </lineage>
</organism>
<name>A0ACB9TFM2_HOLOL</name>
<sequence>MYELTKKGKKGARFWIMPVKINKWDGSAVKNALDDAIRDVLTTKFNYIENHALMDGRLLICGIAVGVAMFALLWDYFYPFPESKPILIFCVSTYFVMMGILTLYTTYKEKGIFAVAIQKTGAKKDNIWEASSYLKKYDDKYNLTLVFYDGKTGNRRESSLKKSVANFIDVNGNVVQDLVETEITKLHNSLLSERKDK</sequence>
<keyword evidence="2" id="KW-1185">Reference proteome</keyword>
<comment type="caution">
    <text evidence="1">The sequence shown here is derived from an EMBL/GenBank/DDBJ whole genome shotgun (WGS) entry which is preliminary data.</text>
</comment>
<dbReference type="EMBL" id="CM043017">
    <property type="protein sequence ID" value="KAI4465600.1"/>
    <property type="molecule type" value="Genomic_DNA"/>
</dbReference>
<evidence type="ECO:0000313" key="1">
    <source>
        <dbReference type="EMBL" id="KAI4465600.1"/>
    </source>
</evidence>
<gene>
    <name evidence="1" type="ORF">MML48_3g00014597</name>
</gene>
<reference evidence="1" key="1">
    <citation type="submission" date="2022-04" db="EMBL/GenBank/DDBJ databases">
        <title>Chromosome-scale genome assembly of Holotrichia oblita Faldermann.</title>
        <authorList>
            <person name="Rongchong L."/>
        </authorList>
    </citation>
    <scope>NUCLEOTIDE SEQUENCE</scope>
    <source>
        <strain evidence="1">81SQS9</strain>
    </source>
</reference>
<accession>A0ACB9TFM2</accession>